<feature type="chain" id="PRO_5046735060" evidence="1">
    <location>
        <begin position="24"/>
        <end position="342"/>
    </location>
</feature>
<dbReference type="SMART" id="SM00718">
    <property type="entry name" value="DM4_12"/>
    <property type="match status" value="1"/>
</dbReference>
<dbReference type="PANTHER" id="PTHR21398:SF1">
    <property type="entry name" value="FI03705P"/>
    <property type="match status" value="1"/>
</dbReference>
<dbReference type="Pfam" id="PF07841">
    <property type="entry name" value="DM4_12"/>
    <property type="match status" value="1"/>
</dbReference>
<keyword evidence="1" id="KW-0732">Signal</keyword>
<sequence length="342" mass="39101">MAKIIVYLILVVILTELSNETFQEDLNNDINNSNETEKTLSRKRRYLVFPTGSSLQLVYCLTVPSVGVGQIFTLGETAALAWELPDKADFIYDLIGHKKKTTTAAPETTTLPPLHLDHDYDDDLQHYDHPSERTDKPPNHFSGGWTFLGRKYPGSPVNDMSNPDLLRGVCKKFTVHLKKSSNGRPAYVGEAALFSIRLLTTSYLYRYRPNSSHNNGYFKKINEVKPGTTYIHPVYHQLHRRTRRDLYQKVEKLFTAWRLMETIILLSRDGKACIMKAICEVSQAAQKKGTFMEEIIKVIFRVKPHDEYPDEDDYDTASNKSHNCVDLYPTCESSIWSSMLGP</sequence>
<reference evidence="2" key="1">
    <citation type="journal article" date="2023" name="Insect Mol. Biol.">
        <title>Genome sequencing provides insights into the evolution of gene families encoding plant cell wall-degrading enzymes in longhorned beetles.</title>
        <authorList>
            <person name="Shin N.R."/>
            <person name="Okamura Y."/>
            <person name="Kirsch R."/>
            <person name="Pauchet Y."/>
        </authorList>
    </citation>
    <scope>NUCLEOTIDE SEQUENCE</scope>
    <source>
        <strain evidence="2">MMC_N1</strain>
    </source>
</reference>
<keyword evidence="3" id="KW-1185">Reference proteome</keyword>
<dbReference type="PANTHER" id="PTHR21398">
    <property type="entry name" value="AGAP007094-PA"/>
    <property type="match status" value="1"/>
</dbReference>
<organism evidence="2 3">
    <name type="scientific">Molorchus minor</name>
    <dbReference type="NCBI Taxonomy" id="1323400"/>
    <lineage>
        <taxon>Eukaryota</taxon>
        <taxon>Metazoa</taxon>
        <taxon>Ecdysozoa</taxon>
        <taxon>Arthropoda</taxon>
        <taxon>Hexapoda</taxon>
        <taxon>Insecta</taxon>
        <taxon>Pterygota</taxon>
        <taxon>Neoptera</taxon>
        <taxon>Endopterygota</taxon>
        <taxon>Coleoptera</taxon>
        <taxon>Polyphaga</taxon>
        <taxon>Cucujiformia</taxon>
        <taxon>Chrysomeloidea</taxon>
        <taxon>Cerambycidae</taxon>
        <taxon>Lamiinae</taxon>
        <taxon>Monochamini</taxon>
        <taxon>Molorchus</taxon>
    </lineage>
</organism>
<evidence type="ECO:0000256" key="1">
    <source>
        <dbReference type="SAM" id="SignalP"/>
    </source>
</evidence>
<proteinExistence type="predicted"/>
<name>A0ABQ9JNE4_9CUCU</name>
<feature type="signal peptide" evidence="1">
    <location>
        <begin position="1"/>
        <end position="23"/>
    </location>
</feature>
<evidence type="ECO:0000313" key="3">
    <source>
        <dbReference type="Proteomes" id="UP001162164"/>
    </source>
</evidence>
<gene>
    <name evidence="2" type="ORF">NQ317_016751</name>
</gene>
<evidence type="ECO:0000313" key="2">
    <source>
        <dbReference type="EMBL" id="KAJ8979133.1"/>
    </source>
</evidence>
<accession>A0ABQ9JNE4</accession>
<protein>
    <submittedName>
        <fullName evidence="2">Uncharacterized protein</fullName>
    </submittedName>
</protein>
<dbReference type="InterPro" id="IPR006631">
    <property type="entry name" value="DM4_12"/>
</dbReference>
<dbReference type="EMBL" id="JAPWTJ010000369">
    <property type="protein sequence ID" value="KAJ8979133.1"/>
    <property type="molecule type" value="Genomic_DNA"/>
</dbReference>
<dbReference type="Proteomes" id="UP001162164">
    <property type="component" value="Unassembled WGS sequence"/>
</dbReference>
<comment type="caution">
    <text evidence="2">The sequence shown here is derived from an EMBL/GenBank/DDBJ whole genome shotgun (WGS) entry which is preliminary data.</text>
</comment>